<evidence type="ECO:0000313" key="9">
    <source>
        <dbReference type="EMBL" id="EEZ97768.1"/>
    </source>
</evidence>
<dbReference type="Pfam" id="PF08395">
    <property type="entry name" value="7tm_7"/>
    <property type="match status" value="1"/>
</dbReference>
<dbReference type="GO" id="GO:0050909">
    <property type="term" value="P:sensory perception of taste"/>
    <property type="evidence" value="ECO:0007669"/>
    <property type="project" value="InterPro"/>
</dbReference>
<dbReference type="GO" id="GO:0005886">
    <property type="term" value="C:plasma membrane"/>
    <property type="evidence" value="ECO:0007669"/>
    <property type="project" value="UniProtKB-SubCell"/>
</dbReference>
<feature type="transmembrane region" description="Helical" evidence="8">
    <location>
        <begin position="137"/>
        <end position="156"/>
    </location>
</feature>
<organism evidence="9 10">
    <name type="scientific">Tribolium castaneum</name>
    <name type="common">Red flour beetle</name>
    <dbReference type="NCBI Taxonomy" id="7070"/>
    <lineage>
        <taxon>Eukaryota</taxon>
        <taxon>Metazoa</taxon>
        <taxon>Ecdysozoa</taxon>
        <taxon>Arthropoda</taxon>
        <taxon>Hexapoda</taxon>
        <taxon>Insecta</taxon>
        <taxon>Pterygota</taxon>
        <taxon>Neoptera</taxon>
        <taxon>Endopterygota</taxon>
        <taxon>Coleoptera</taxon>
        <taxon>Polyphaga</taxon>
        <taxon>Cucujiformia</taxon>
        <taxon>Tenebrionidae</taxon>
        <taxon>Tenebrionidae incertae sedis</taxon>
        <taxon>Tribolium</taxon>
    </lineage>
</organism>
<comment type="function">
    <text evidence="8">Gustatory receptor which mediates acceptance or avoidance behavior, depending on its substrates.</text>
</comment>
<keyword evidence="7 8" id="KW-0807">Transducer</keyword>
<gene>
    <name evidence="9" type="primary">AUGUSTUS-3.0.2_30232</name>
    <name evidence="9" type="ORF">TcasGA2_TC030232</name>
</gene>
<sequence length="392" mass="44639">MQALTLTSIFAPQHVVSKILGVLPFTIQDGRPVFSKLGLCHSFLCIILYVFVAQSYYQTIFDDTTSGFITLKILKFITIARYVGYTAVMINTFVAVGLTYKKFVALLSKLYGIDRGLGKLGLETFVVASGYRIKKKMFLLVILEYLIGNIVSIFSSQFNDISGAFVLLYPRMIGCNLSVTYFGTTLLLEERFKLVNKFLLGECFKSRNCTKYPTDPNFCDKIKLSVNIHKELTRICRAINSIFSVFFLLWVTVNFLCLVSDLYIVAYLISSGQFFNYWQGELKAFKNVCIYSIEMFYIARRSSRLCSQANRTKTILVGLKVDLSKEEERNTIITSSLELRQFTLQITACRLFTIDNALLFSICGAAFSYLFIMIQMDKDLNKSLRNVTNSIL</sequence>
<feature type="transmembrane region" description="Helical" evidence="8">
    <location>
        <begin position="168"/>
        <end position="188"/>
    </location>
</feature>
<evidence type="ECO:0000313" key="10">
    <source>
        <dbReference type="Proteomes" id="UP000007266"/>
    </source>
</evidence>
<evidence type="ECO:0000256" key="4">
    <source>
        <dbReference type="ARBA" id="ARBA00022989"/>
    </source>
</evidence>
<comment type="caution">
    <text evidence="8">Lacks conserved residue(s) required for the propagation of feature annotation.</text>
</comment>
<evidence type="ECO:0000256" key="3">
    <source>
        <dbReference type="ARBA" id="ARBA00022692"/>
    </source>
</evidence>
<name>D6X3R1_TRICA</name>
<evidence type="ECO:0000256" key="5">
    <source>
        <dbReference type="ARBA" id="ARBA00023136"/>
    </source>
</evidence>
<evidence type="ECO:0000256" key="8">
    <source>
        <dbReference type="RuleBase" id="RU363108"/>
    </source>
</evidence>
<protein>
    <recommendedName>
        <fullName evidence="8">Gustatory receptor</fullName>
    </recommendedName>
</protein>
<reference evidence="9 10" key="1">
    <citation type="journal article" date="2008" name="Nature">
        <title>The genome of the model beetle and pest Tribolium castaneum.</title>
        <authorList>
            <consortium name="Tribolium Genome Sequencing Consortium"/>
            <person name="Richards S."/>
            <person name="Gibbs R.A."/>
            <person name="Weinstock G.M."/>
            <person name="Brown S.J."/>
            <person name="Denell R."/>
            <person name="Beeman R.W."/>
            <person name="Gibbs R."/>
            <person name="Beeman R.W."/>
            <person name="Brown S.J."/>
            <person name="Bucher G."/>
            <person name="Friedrich M."/>
            <person name="Grimmelikhuijzen C.J."/>
            <person name="Klingler M."/>
            <person name="Lorenzen M."/>
            <person name="Richards S."/>
            <person name="Roth S."/>
            <person name="Schroder R."/>
            <person name="Tautz D."/>
            <person name="Zdobnov E.M."/>
            <person name="Muzny D."/>
            <person name="Gibbs R.A."/>
            <person name="Weinstock G.M."/>
            <person name="Attaway T."/>
            <person name="Bell S."/>
            <person name="Buhay C.J."/>
            <person name="Chandrabose M.N."/>
            <person name="Chavez D."/>
            <person name="Clerk-Blankenburg K.P."/>
            <person name="Cree A."/>
            <person name="Dao M."/>
            <person name="Davis C."/>
            <person name="Chacko J."/>
            <person name="Dinh H."/>
            <person name="Dugan-Rocha S."/>
            <person name="Fowler G."/>
            <person name="Garner T.T."/>
            <person name="Garnes J."/>
            <person name="Gnirke A."/>
            <person name="Hawes A."/>
            <person name="Hernandez J."/>
            <person name="Hines S."/>
            <person name="Holder M."/>
            <person name="Hume J."/>
            <person name="Jhangiani S.N."/>
            <person name="Joshi V."/>
            <person name="Khan Z.M."/>
            <person name="Jackson L."/>
            <person name="Kovar C."/>
            <person name="Kowis A."/>
            <person name="Lee S."/>
            <person name="Lewis L.R."/>
            <person name="Margolis J."/>
            <person name="Morgan M."/>
            <person name="Nazareth L.V."/>
            <person name="Nguyen N."/>
            <person name="Okwuonu G."/>
            <person name="Parker D."/>
            <person name="Richards S."/>
            <person name="Ruiz S.J."/>
            <person name="Santibanez J."/>
            <person name="Savard J."/>
            <person name="Scherer S.E."/>
            <person name="Schneider B."/>
            <person name="Sodergren E."/>
            <person name="Tautz D."/>
            <person name="Vattahil S."/>
            <person name="Villasana D."/>
            <person name="White C.S."/>
            <person name="Wright R."/>
            <person name="Park Y."/>
            <person name="Beeman R.W."/>
            <person name="Lord J."/>
            <person name="Oppert B."/>
            <person name="Lorenzen M."/>
            <person name="Brown S."/>
            <person name="Wang L."/>
            <person name="Savard J."/>
            <person name="Tautz D."/>
            <person name="Richards S."/>
            <person name="Weinstock G."/>
            <person name="Gibbs R.A."/>
            <person name="Liu Y."/>
            <person name="Worley K."/>
            <person name="Weinstock G."/>
            <person name="Elsik C.G."/>
            <person name="Reese J.T."/>
            <person name="Elhaik E."/>
            <person name="Landan G."/>
            <person name="Graur D."/>
            <person name="Arensburger P."/>
            <person name="Atkinson P."/>
            <person name="Beeman R.W."/>
            <person name="Beidler J."/>
            <person name="Brown S.J."/>
            <person name="Demuth J.P."/>
            <person name="Drury D.W."/>
            <person name="Du Y.Z."/>
            <person name="Fujiwara H."/>
            <person name="Lorenzen M."/>
            <person name="Maselli V."/>
            <person name="Osanai M."/>
            <person name="Park Y."/>
            <person name="Robertson H.M."/>
            <person name="Tu Z."/>
            <person name="Wang J.J."/>
            <person name="Wang S."/>
            <person name="Richards S."/>
            <person name="Song H."/>
            <person name="Zhang L."/>
            <person name="Sodergren E."/>
            <person name="Werner D."/>
            <person name="Stanke M."/>
            <person name="Morgenstern B."/>
            <person name="Solovyev V."/>
            <person name="Kosarev P."/>
            <person name="Brown G."/>
            <person name="Chen H.C."/>
            <person name="Ermolaeva O."/>
            <person name="Hlavina W."/>
            <person name="Kapustin Y."/>
            <person name="Kiryutin B."/>
            <person name="Kitts P."/>
            <person name="Maglott D."/>
            <person name="Pruitt K."/>
            <person name="Sapojnikov V."/>
            <person name="Souvorov A."/>
            <person name="Mackey A.J."/>
            <person name="Waterhouse R.M."/>
            <person name="Wyder S."/>
            <person name="Zdobnov E.M."/>
            <person name="Zdobnov E.M."/>
            <person name="Wyder S."/>
            <person name="Kriventseva E.V."/>
            <person name="Kadowaki T."/>
            <person name="Bork P."/>
            <person name="Aranda M."/>
            <person name="Bao R."/>
            <person name="Beermann A."/>
            <person name="Berns N."/>
            <person name="Bolognesi R."/>
            <person name="Bonneton F."/>
            <person name="Bopp D."/>
            <person name="Brown S.J."/>
            <person name="Bucher G."/>
            <person name="Butts T."/>
            <person name="Chaumot A."/>
            <person name="Denell R.E."/>
            <person name="Ferrier D.E."/>
            <person name="Friedrich M."/>
            <person name="Gordon C.M."/>
            <person name="Jindra M."/>
            <person name="Klingler M."/>
            <person name="Lan Q."/>
            <person name="Lattorff H.M."/>
            <person name="Laudet V."/>
            <person name="von Levetsow C."/>
            <person name="Liu Z."/>
            <person name="Lutz R."/>
            <person name="Lynch J.A."/>
            <person name="da Fonseca R.N."/>
            <person name="Posnien N."/>
            <person name="Reuter R."/>
            <person name="Roth S."/>
            <person name="Savard J."/>
            <person name="Schinko J.B."/>
            <person name="Schmitt C."/>
            <person name="Schoppmeier M."/>
            <person name="Schroder R."/>
            <person name="Shippy T.D."/>
            <person name="Simonnet F."/>
            <person name="Marques-Souza H."/>
            <person name="Tautz D."/>
            <person name="Tomoyasu Y."/>
            <person name="Trauner J."/>
            <person name="Van der Zee M."/>
            <person name="Vervoort M."/>
            <person name="Wittkopp N."/>
            <person name="Wimmer E.A."/>
            <person name="Yang X."/>
            <person name="Jones A.K."/>
            <person name="Sattelle D.B."/>
            <person name="Ebert P.R."/>
            <person name="Nelson D."/>
            <person name="Scott J.G."/>
            <person name="Beeman R.W."/>
            <person name="Muthukrishnan S."/>
            <person name="Kramer K.J."/>
            <person name="Arakane Y."/>
            <person name="Beeman R.W."/>
            <person name="Zhu Q."/>
            <person name="Hogenkamp D."/>
            <person name="Dixit R."/>
            <person name="Oppert B."/>
            <person name="Jiang H."/>
            <person name="Zou Z."/>
            <person name="Marshall J."/>
            <person name="Elpidina E."/>
            <person name="Vinokurov K."/>
            <person name="Oppert C."/>
            <person name="Zou Z."/>
            <person name="Evans J."/>
            <person name="Lu Z."/>
            <person name="Zhao P."/>
            <person name="Sumathipala N."/>
            <person name="Altincicek B."/>
            <person name="Vilcinskas A."/>
            <person name="Williams M."/>
            <person name="Hultmark D."/>
            <person name="Hetru C."/>
            <person name="Jiang H."/>
            <person name="Grimmelikhuijzen C.J."/>
            <person name="Hauser F."/>
            <person name="Cazzamali G."/>
            <person name="Williamson M."/>
            <person name="Park Y."/>
            <person name="Li B."/>
            <person name="Tanaka Y."/>
            <person name="Predel R."/>
            <person name="Neupert S."/>
            <person name="Schachtner J."/>
            <person name="Verleyen P."/>
            <person name="Raible F."/>
            <person name="Bork P."/>
            <person name="Friedrich M."/>
            <person name="Walden K.K."/>
            <person name="Robertson H.M."/>
            <person name="Angeli S."/>
            <person name="Foret S."/>
            <person name="Bucher G."/>
            <person name="Schuetz S."/>
            <person name="Maleszka R."/>
            <person name="Wimmer E.A."/>
            <person name="Beeman R.W."/>
            <person name="Lorenzen M."/>
            <person name="Tomoyasu Y."/>
            <person name="Miller S.C."/>
            <person name="Grossmann D."/>
            <person name="Bucher G."/>
        </authorList>
    </citation>
    <scope>NUCLEOTIDE SEQUENCE [LARGE SCALE GENOMIC DNA]</scope>
    <source>
        <strain evidence="9 10">Georgia GA2</strain>
    </source>
</reference>
<reference evidence="9 10" key="2">
    <citation type="journal article" date="2010" name="Nucleic Acids Res.">
        <title>BeetleBase in 2010: revisions to provide comprehensive genomic information for Tribolium castaneum.</title>
        <authorList>
            <person name="Kim H.S."/>
            <person name="Murphy T."/>
            <person name="Xia J."/>
            <person name="Caragea D."/>
            <person name="Park Y."/>
            <person name="Beeman R.W."/>
            <person name="Lorenzen M.D."/>
            <person name="Butcher S."/>
            <person name="Manak J.R."/>
            <person name="Brown S.J."/>
        </authorList>
    </citation>
    <scope>GENOME REANNOTATION</scope>
    <source>
        <strain evidence="9 10">Georgia GA2</strain>
    </source>
</reference>
<feature type="transmembrane region" description="Helical" evidence="8">
    <location>
        <begin position="357"/>
        <end position="376"/>
    </location>
</feature>
<keyword evidence="10" id="KW-1185">Reference proteome</keyword>
<dbReference type="GO" id="GO:0043025">
    <property type="term" value="C:neuronal cell body"/>
    <property type="evidence" value="ECO:0000318"/>
    <property type="project" value="GO_Central"/>
</dbReference>
<keyword evidence="5 8" id="KW-0472">Membrane</keyword>
<dbReference type="InterPro" id="IPR013604">
    <property type="entry name" value="7TM_chemorcpt"/>
</dbReference>
<dbReference type="OMA" id="MFINIVT"/>
<evidence type="ECO:0000256" key="1">
    <source>
        <dbReference type="ARBA" id="ARBA00004651"/>
    </source>
</evidence>
<evidence type="ECO:0000256" key="2">
    <source>
        <dbReference type="ARBA" id="ARBA00022475"/>
    </source>
</evidence>
<dbReference type="Proteomes" id="UP000007266">
    <property type="component" value="Linkage group 10"/>
</dbReference>
<accession>D6X3R1</accession>
<dbReference type="PANTHER" id="PTHR21143">
    <property type="entry name" value="INVERTEBRATE GUSTATORY RECEPTOR"/>
    <property type="match status" value="1"/>
</dbReference>
<comment type="subcellular location">
    <subcellularLocation>
        <location evidence="1 8">Cell membrane</location>
        <topology evidence="1 8">Multi-pass membrane protein</topology>
    </subcellularLocation>
</comment>
<feature type="transmembrane region" description="Helical" evidence="8">
    <location>
        <begin position="242"/>
        <end position="269"/>
    </location>
</feature>
<keyword evidence="2 8" id="KW-1003">Cell membrane</keyword>
<dbReference type="GO" id="GO:0030425">
    <property type="term" value="C:dendrite"/>
    <property type="evidence" value="ECO:0000318"/>
    <property type="project" value="GO_Central"/>
</dbReference>
<dbReference type="GO" id="GO:0007635">
    <property type="term" value="P:chemosensory behavior"/>
    <property type="evidence" value="ECO:0000318"/>
    <property type="project" value="GO_Central"/>
</dbReference>
<dbReference type="GO" id="GO:0007165">
    <property type="term" value="P:signal transduction"/>
    <property type="evidence" value="ECO:0007669"/>
    <property type="project" value="UniProtKB-KW"/>
</dbReference>
<evidence type="ECO:0000256" key="6">
    <source>
        <dbReference type="ARBA" id="ARBA00023170"/>
    </source>
</evidence>
<proteinExistence type="inferred from homology"/>
<dbReference type="PANTHER" id="PTHR21143:SF104">
    <property type="entry name" value="GUSTATORY RECEPTOR 8A-RELATED"/>
    <property type="match status" value="1"/>
</dbReference>
<dbReference type="PhylomeDB" id="D6X3R1"/>
<evidence type="ECO:0000256" key="7">
    <source>
        <dbReference type="ARBA" id="ARBA00023224"/>
    </source>
</evidence>
<dbReference type="EMBL" id="KQ971377">
    <property type="protein sequence ID" value="EEZ97768.1"/>
    <property type="molecule type" value="Genomic_DNA"/>
</dbReference>
<keyword evidence="3 8" id="KW-0812">Transmembrane</keyword>
<keyword evidence="4 8" id="KW-1133">Transmembrane helix</keyword>
<keyword evidence="6 8" id="KW-0675">Receptor</keyword>
<feature type="transmembrane region" description="Helical" evidence="8">
    <location>
        <begin position="33"/>
        <end position="52"/>
    </location>
</feature>
<dbReference type="GO" id="GO:0008049">
    <property type="term" value="P:male courtship behavior"/>
    <property type="evidence" value="ECO:0000318"/>
    <property type="project" value="GO_Central"/>
</dbReference>
<dbReference type="GO" id="GO:0030424">
    <property type="term" value="C:axon"/>
    <property type="evidence" value="ECO:0000318"/>
    <property type="project" value="GO_Central"/>
</dbReference>
<comment type="similarity">
    <text evidence="8">Belongs to the insect chemoreceptor superfamily. Gustatory receptor (GR) family.</text>
</comment>
<dbReference type="HOGENOM" id="CLU_704636_0_0_1"/>
<dbReference type="AlphaFoldDB" id="D6X3R1"/>